<proteinExistence type="predicted"/>
<evidence type="ECO:0000313" key="3">
    <source>
        <dbReference type="EMBL" id="WYY05745.1"/>
    </source>
</evidence>
<evidence type="ECO:0000256" key="1">
    <source>
        <dbReference type="SAM" id="MobiDB-lite"/>
    </source>
</evidence>
<reference evidence="3 4" key="1">
    <citation type="journal article" date="2023" name="Virus Evol.">
        <title>Computational host range prediction-The good, the bad, and the ugly.</title>
        <authorList>
            <person name="Howell A.A."/>
            <person name="Versoza C.J."/>
            <person name="Pfeifer S.P."/>
        </authorList>
    </citation>
    <scope>NUCLEOTIDE SEQUENCE [LARGE SCALE GENOMIC DNA]</scope>
    <source>
        <strain evidence="3 4">1610/1b</strain>
    </source>
</reference>
<dbReference type="EMBL" id="CP136137">
    <property type="protein sequence ID" value="WYY05745.1"/>
    <property type="molecule type" value="Genomic_DNA"/>
</dbReference>
<gene>
    <name evidence="3" type="ORF">RVF87_11690</name>
</gene>
<organism evidence="3 4">
    <name type="scientific">Gordonia hydrophobica</name>
    <dbReference type="NCBI Taxonomy" id="40516"/>
    <lineage>
        <taxon>Bacteria</taxon>
        <taxon>Bacillati</taxon>
        <taxon>Actinomycetota</taxon>
        <taxon>Actinomycetes</taxon>
        <taxon>Mycobacteriales</taxon>
        <taxon>Gordoniaceae</taxon>
        <taxon>Gordonia</taxon>
    </lineage>
</organism>
<accession>A0ABZ2TW74</accession>
<feature type="compositionally biased region" description="Gly residues" evidence="1">
    <location>
        <begin position="179"/>
        <end position="201"/>
    </location>
</feature>
<feature type="signal peptide" evidence="2">
    <location>
        <begin position="1"/>
        <end position="25"/>
    </location>
</feature>
<feature type="region of interest" description="Disordered" evidence="1">
    <location>
        <begin position="117"/>
        <end position="153"/>
    </location>
</feature>
<feature type="region of interest" description="Disordered" evidence="1">
    <location>
        <begin position="174"/>
        <end position="316"/>
    </location>
</feature>
<feature type="compositionally biased region" description="Gly residues" evidence="1">
    <location>
        <begin position="215"/>
        <end position="245"/>
    </location>
</feature>
<protein>
    <recommendedName>
        <fullName evidence="5">Glycine rich protein</fullName>
    </recommendedName>
</protein>
<feature type="compositionally biased region" description="Polar residues" evidence="1">
    <location>
        <begin position="304"/>
        <end position="316"/>
    </location>
</feature>
<evidence type="ECO:0008006" key="5">
    <source>
        <dbReference type="Google" id="ProtNLM"/>
    </source>
</evidence>
<sequence>MDGWGSLLRLSVRRSSVIGFSAVLAASAAVSGVGEAGAAPSCEVDGGNRACTFAPGYSGTYTLPGGVSAVTLTVVGGNGGNNFSGEGAGMGTVVSGTLSLTGSCEMTIVAGTNGADASYEMRGEGGKGGLGPGGDGGEGSGYDRNGGGGGGASTVTVGSTVVIAGGGGGSGVLSHASGGSNGGDGGGLGGGKSGGHGGAGGQAQHDSPGAADGHGSVGAAGGDGAAGDFGGGGGGGGAHGGGGGASVEDLGGSVDGGGGAGSSQFPSGFTATASKGQPRVTLTFADQSSNGSTCGSAGNGSVGFGSSDSGLVNFGS</sequence>
<evidence type="ECO:0000256" key="2">
    <source>
        <dbReference type="SAM" id="SignalP"/>
    </source>
</evidence>
<feature type="chain" id="PRO_5047471912" description="Glycine rich protein" evidence="2">
    <location>
        <begin position="26"/>
        <end position="316"/>
    </location>
</feature>
<dbReference type="RefSeq" id="WP_066164728.1">
    <property type="nucleotide sequence ID" value="NZ_CP136137.1"/>
</dbReference>
<keyword evidence="2" id="KW-0732">Signal</keyword>
<name>A0ABZ2TW74_9ACTN</name>
<feature type="compositionally biased region" description="Gly residues" evidence="1">
    <location>
        <begin position="126"/>
        <end position="152"/>
    </location>
</feature>
<keyword evidence="4" id="KW-1185">Reference proteome</keyword>
<evidence type="ECO:0000313" key="4">
    <source>
        <dbReference type="Proteomes" id="UP001479933"/>
    </source>
</evidence>
<dbReference type="Proteomes" id="UP001479933">
    <property type="component" value="Chromosome"/>
</dbReference>
<feature type="compositionally biased region" description="Polar residues" evidence="1">
    <location>
        <begin position="284"/>
        <end position="296"/>
    </location>
</feature>